<dbReference type="GO" id="GO:0008199">
    <property type="term" value="F:ferric iron binding"/>
    <property type="evidence" value="ECO:0007669"/>
    <property type="project" value="InterPro"/>
</dbReference>
<dbReference type="InterPro" id="IPR000627">
    <property type="entry name" value="Intradiol_dOase_C"/>
</dbReference>
<dbReference type="InterPro" id="IPR015889">
    <property type="entry name" value="Intradiol_dOase_core"/>
</dbReference>
<feature type="signal peptide" evidence="1">
    <location>
        <begin position="1"/>
        <end position="21"/>
    </location>
</feature>
<dbReference type="SUPFAM" id="SSF49482">
    <property type="entry name" value="Aromatic compound dioxygenase"/>
    <property type="match status" value="1"/>
</dbReference>
<dbReference type="GO" id="GO:0016702">
    <property type="term" value="F:oxidoreductase activity, acting on single donors with incorporation of molecular oxygen, incorporation of two atoms of oxygen"/>
    <property type="evidence" value="ECO:0007669"/>
    <property type="project" value="InterPro"/>
</dbReference>
<reference evidence="3" key="1">
    <citation type="submission" date="2023-06" db="EMBL/GenBank/DDBJ databases">
        <title>Genome-scale phylogeny and comparative genomics of the fungal order Sordariales.</title>
        <authorList>
            <consortium name="Lawrence Berkeley National Laboratory"/>
            <person name="Hensen N."/>
            <person name="Bonometti L."/>
            <person name="Westerberg I."/>
            <person name="Brannstrom I.O."/>
            <person name="Guillou S."/>
            <person name="Cros-Aarteil S."/>
            <person name="Calhoun S."/>
            <person name="Haridas S."/>
            <person name="Kuo A."/>
            <person name="Mondo S."/>
            <person name="Pangilinan J."/>
            <person name="Riley R."/>
            <person name="Labutti K."/>
            <person name="Andreopoulos B."/>
            <person name="Lipzen A."/>
            <person name="Chen C."/>
            <person name="Yanf M."/>
            <person name="Daum C."/>
            <person name="Ng V."/>
            <person name="Clum A."/>
            <person name="Steindorff A."/>
            <person name="Ohm R."/>
            <person name="Martin F."/>
            <person name="Silar P."/>
            <person name="Natvig D."/>
            <person name="Lalanne C."/>
            <person name="Gautier V."/>
            <person name="Ament-Velasquez S.L."/>
            <person name="Kruys A."/>
            <person name="Hutchinson M.I."/>
            <person name="Powell A.J."/>
            <person name="Barry K."/>
            <person name="Miller A.N."/>
            <person name="Grigoriev I.V."/>
            <person name="Debuchy R."/>
            <person name="Gladieux P."/>
            <person name="Thoren M.H."/>
            <person name="Johannesson H."/>
        </authorList>
    </citation>
    <scope>NUCLEOTIDE SEQUENCE</scope>
    <source>
        <strain evidence="3">CBS 606.72</strain>
    </source>
</reference>
<feature type="domain" description="Intradiol ring-cleavage dioxygenases" evidence="2">
    <location>
        <begin position="138"/>
        <end position="234"/>
    </location>
</feature>
<dbReference type="Gene3D" id="2.60.130.10">
    <property type="entry name" value="Aromatic compound dioxygenase"/>
    <property type="match status" value="1"/>
</dbReference>
<keyword evidence="1" id="KW-0732">Signal</keyword>
<organism evidence="3 4">
    <name type="scientific">Immersiella caudata</name>
    <dbReference type="NCBI Taxonomy" id="314043"/>
    <lineage>
        <taxon>Eukaryota</taxon>
        <taxon>Fungi</taxon>
        <taxon>Dikarya</taxon>
        <taxon>Ascomycota</taxon>
        <taxon>Pezizomycotina</taxon>
        <taxon>Sordariomycetes</taxon>
        <taxon>Sordariomycetidae</taxon>
        <taxon>Sordariales</taxon>
        <taxon>Lasiosphaeriaceae</taxon>
        <taxon>Immersiella</taxon>
    </lineage>
</organism>
<evidence type="ECO:0000259" key="2">
    <source>
        <dbReference type="Pfam" id="PF00775"/>
    </source>
</evidence>
<keyword evidence="3" id="KW-0560">Oxidoreductase</keyword>
<dbReference type="AlphaFoldDB" id="A0AA40C2B1"/>
<keyword evidence="4" id="KW-1185">Reference proteome</keyword>
<name>A0AA40C2B1_9PEZI</name>
<accession>A0AA40C2B1</accession>
<sequence length="370" mass="40909">MYSNFLIIGAFAATFFHHALAHPGEKIDVQDALLNARVRHAFADLDSRELSKCGDNADSRHRAEQASKRRMETFQRLRQERGITGNHPYIHRRNNADFAKWAATSHDKTGTLKYTADTPNADIFRANSTCILTPDNIIGPYFVHGEQIRSNIVEGHRGVPLHLEMSFVNTQDCKATPNLLIDIWQCNATGVYSGVSAAGQAGLKTTFLRGVQQTSADGVVEFDTIFPGHYQGRASHIHVSVHSGATVLPNNTYTGGTIHHISQLFFDQALINKISQTAPYNTNRAPRTSNAADMYTGYSATAAYDPFPEYVLLDANDITKGIFMWIEMGFNQRVDYSAYKTVAAYLGKDGGVDNRAFDLRKGITPPPTHG</sequence>
<evidence type="ECO:0000313" key="4">
    <source>
        <dbReference type="Proteomes" id="UP001175000"/>
    </source>
</evidence>
<evidence type="ECO:0000256" key="1">
    <source>
        <dbReference type="SAM" id="SignalP"/>
    </source>
</evidence>
<feature type="chain" id="PRO_5041393780" evidence="1">
    <location>
        <begin position="22"/>
        <end position="370"/>
    </location>
</feature>
<evidence type="ECO:0000313" key="3">
    <source>
        <dbReference type="EMBL" id="KAK0622776.1"/>
    </source>
</evidence>
<dbReference type="Pfam" id="PF00775">
    <property type="entry name" value="Dioxygenase_C"/>
    <property type="match status" value="1"/>
</dbReference>
<keyword evidence="3" id="KW-0223">Dioxygenase</keyword>
<protein>
    <submittedName>
        <fullName evidence="3">Intradiol ring-cleavage dioxygenase</fullName>
    </submittedName>
</protein>
<dbReference type="PANTHER" id="PTHR34315:SF2">
    <property type="entry name" value="ANCHORED DIOXYGENASE, PUTATIVE (AFU_ORTHOLOGUE AFUA_3G01800)-RELATED"/>
    <property type="match status" value="1"/>
</dbReference>
<dbReference type="CDD" id="cd03457">
    <property type="entry name" value="intradiol_dioxygenase_like"/>
    <property type="match status" value="1"/>
</dbReference>
<comment type="caution">
    <text evidence="3">The sequence shown here is derived from an EMBL/GenBank/DDBJ whole genome shotgun (WGS) entry which is preliminary data.</text>
</comment>
<dbReference type="Proteomes" id="UP001175000">
    <property type="component" value="Unassembled WGS sequence"/>
</dbReference>
<proteinExistence type="predicted"/>
<gene>
    <name evidence="3" type="ORF">B0T14DRAFT_428110</name>
</gene>
<dbReference type="EMBL" id="JAULSU010000003">
    <property type="protein sequence ID" value="KAK0622776.1"/>
    <property type="molecule type" value="Genomic_DNA"/>
</dbReference>
<dbReference type="PANTHER" id="PTHR34315">
    <property type="match status" value="1"/>
</dbReference>